<gene>
    <name evidence="6" type="ORF">Voc01_020320</name>
</gene>
<comment type="caution">
    <text evidence="6">The sequence shown here is derived from an EMBL/GenBank/DDBJ whole genome shotgun (WGS) entry which is preliminary data.</text>
</comment>
<dbReference type="GO" id="GO:0008757">
    <property type="term" value="F:S-adenosylmethionine-dependent methyltransferase activity"/>
    <property type="evidence" value="ECO:0007669"/>
    <property type="project" value="InterPro"/>
</dbReference>
<feature type="compositionally biased region" description="Pro residues" evidence="4">
    <location>
        <begin position="271"/>
        <end position="280"/>
    </location>
</feature>
<evidence type="ECO:0000256" key="4">
    <source>
        <dbReference type="SAM" id="MobiDB-lite"/>
    </source>
</evidence>
<reference evidence="6" key="1">
    <citation type="submission" date="2021-01" db="EMBL/GenBank/DDBJ databases">
        <title>Whole genome shotgun sequence of Virgisporangium ochraceum NBRC 16418.</title>
        <authorList>
            <person name="Komaki H."/>
            <person name="Tamura T."/>
        </authorList>
    </citation>
    <scope>NUCLEOTIDE SEQUENCE</scope>
    <source>
        <strain evidence="6">NBRC 16418</strain>
    </source>
</reference>
<keyword evidence="3" id="KW-0949">S-adenosyl-L-methionine</keyword>
<dbReference type="PANTHER" id="PTHR24422">
    <property type="entry name" value="CHEMOTAXIS PROTEIN METHYLTRANSFERASE"/>
    <property type="match status" value="1"/>
</dbReference>
<dbReference type="Gene3D" id="3.40.50.150">
    <property type="entry name" value="Vaccinia Virus protein VP39"/>
    <property type="match status" value="1"/>
</dbReference>
<protein>
    <recommendedName>
        <fullName evidence="5">CheR-type methyltransferase domain-containing protein</fullName>
    </recommendedName>
</protein>
<dbReference type="EMBL" id="BOPH01000022">
    <property type="protein sequence ID" value="GIJ67115.1"/>
    <property type="molecule type" value="Genomic_DNA"/>
</dbReference>
<dbReference type="PANTHER" id="PTHR24422:SF19">
    <property type="entry name" value="CHEMOTAXIS PROTEIN METHYLTRANSFERASE"/>
    <property type="match status" value="1"/>
</dbReference>
<evidence type="ECO:0000256" key="2">
    <source>
        <dbReference type="ARBA" id="ARBA00022679"/>
    </source>
</evidence>
<dbReference type="InterPro" id="IPR050903">
    <property type="entry name" value="Bact_Chemotaxis_MeTrfase"/>
</dbReference>
<evidence type="ECO:0000256" key="1">
    <source>
        <dbReference type="ARBA" id="ARBA00022603"/>
    </source>
</evidence>
<dbReference type="PRINTS" id="PR00996">
    <property type="entry name" value="CHERMTFRASE"/>
</dbReference>
<dbReference type="Gene3D" id="1.25.40.10">
    <property type="entry name" value="Tetratricopeptide repeat domain"/>
    <property type="match status" value="1"/>
</dbReference>
<dbReference type="Pfam" id="PF01739">
    <property type="entry name" value="CheR"/>
    <property type="match status" value="1"/>
</dbReference>
<feature type="region of interest" description="Disordered" evidence="4">
    <location>
        <begin position="270"/>
        <end position="297"/>
    </location>
</feature>
<name>A0A8J3ZTA0_9ACTN</name>
<dbReference type="SUPFAM" id="SSF53335">
    <property type="entry name" value="S-adenosyl-L-methionine-dependent methyltransferases"/>
    <property type="match status" value="1"/>
</dbReference>
<dbReference type="CDD" id="cd02440">
    <property type="entry name" value="AdoMet_MTases"/>
    <property type="match status" value="1"/>
</dbReference>
<dbReference type="InterPro" id="IPR022642">
    <property type="entry name" value="CheR_C"/>
</dbReference>
<dbReference type="SMART" id="SM00138">
    <property type="entry name" value="MeTrc"/>
    <property type="match status" value="1"/>
</dbReference>
<dbReference type="SUPFAM" id="SSF48452">
    <property type="entry name" value="TPR-like"/>
    <property type="match status" value="1"/>
</dbReference>
<sequence>MGEPLDRFRGTITRWTGLTLDVVPPEVLETLLAERVAAAGCAPEVYLDRLAADRCRTELPALAPRLTVPETYFFRNSEQFRALADVAVPASTRTDRPLRLLSAGCASGEEAYTLAIVVREAAPGRAVRVTGVDVNPAVLDRARRGRYPEWSMRATPEPVRRRWFRTEGTDVVVDPEIRDLVRFVPGNLADDDPAWWRPGGYDVIFCRNVVIYHSPDHVGAAIARLVAALAPGGFLFLGHAETAYGRVAGLDLRHSHETFYFQRTADGTAVPAPPAIPNRPPVTGRPRRPARPPARAGGDAVARAMNLLRQEHYDEALAQVATEPGTEAHLLRAVLLTDLGRIEEAEAECRRLLDTDGLHAGAHYLLAVTREGAGDPATAASHARTAAYLDPGFAMPRLRLGLLARSRGDTATARVEFAAALTLLVGESPDRLLLFGGGFTRVALADLCRTELRACGAAA</sequence>
<dbReference type="Proteomes" id="UP000635606">
    <property type="component" value="Unassembled WGS sequence"/>
</dbReference>
<dbReference type="GO" id="GO:0032259">
    <property type="term" value="P:methylation"/>
    <property type="evidence" value="ECO:0007669"/>
    <property type="project" value="UniProtKB-KW"/>
</dbReference>
<dbReference type="InterPro" id="IPR000780">
    <property type="entry name" value="CheR_MeTrfase"/>
</dbReference>
<keyword evidence="2" id="KW-0808">Transferase</keyword>
<proteinExistence type="predicted"/>
<keyword evidence="1" id="KW-0489">Methyltransferase</keyword>
<dbReference type="RefSeq" id="WP_203927067.1">
    <property type="nucleotide sequence ID" value="NZ_BOPH01000022.1"/>
</dbReference>
<evidence type="ECO:0000259" key="5">
    <source>
        <dbReference type="PROSITE" id="PS50123"/>
    </source>
</evidence>
<dbReference type="PROSITE" id="PS50123">
    <property type="entry name" value="CHER"/>
    <property type="match status" value="1"/>
</dbReference>
<dbReference type="InterPro" id="IPR029063">
    <property type="entry name" value="SAM-dependent_MTases_sf"/>
</dbReference>
<dbReference type="AlphaFoldDB" id="A0A8J3ZTA0"/>
<evidence type="ECO:0000256" key="3">
    <source>
        <dbReference type="ARBA" id="ARBA00022691"/>
    </source>
</evidence>
<evidence type="ECO:0000313" key="6">
    <source>
        <dbReference type="EMBL" id="GIJ67115.1"/>
    </source>
</evidence>
<dbReference type="InterPro" id="IPR011990">
    <property type="entry name" value="TPR-like_helical_dom_sf"/>
</dbReference>
<organism evidence="6 7">
    <name type="scientific">Virgisporangium ochraceum</name>
    <dbReference type="NCBI Taxonomy" id="65505"/>
    <lineage>
        <taxon>Bacteria</taxon>
        <taxon>Bacillati</taxon>
        <taxon>Actinomycetota</taxon>
        <taxon>Actinomycetes</taxon>
        <taxon>Micromonosporales</taxon>
        <taxon>Micromonosporaceae</taxon>
        <taxon>Virgisporangium</taxon>
    </lineage>
</organism>
<accession>A0A8J3ZTA0</accession>
<feature type="domain" description="CheR-type methyltransferase" evidence="5">
    <location>
        <begin position="1"/>
        <end position="266"/>
    </location>
</feature>
<keyword evidence="7" id="KW-1185">Reference proteome</keyword>
<evidence type="ECO:0000313" key="7">
    <source>
        <dbReference type="Proteomes" id="UP000635606"/>
    </source>
</evidence>